<keyword evidence="1" id="KW-1133">Transmembrane helix</keyword>
<dbReference type="AlphaFoldDB" id="A6WGX3"/>
<name>A6WGX3_KINRD</name>
<reference evidence="3" key="1">
    <citation type="journal article" date="2008" name="PLoS ONE">
        <title>Survival in nuclear waste, extreme resistance, and potential applications gleaned from the genome sequence of Kineococcus radiotolerans SRS30216.</title>
        <authorList>
            <person name="Bagwell C.E."/>
            <person name="Bhat S."/>
            <person name="Hawkins G.M."/>
            <person name="Smith B.W."/>
            <person name="Biswas T."/>
            <person name="Hoover T.R."/>
            <person name="Saunders E."/>
            <person name="Han C.S."/>
            <person name="Tsodikov O.V."/>
            <person name="Shimkets L.J."/>
        </authorList>
    </citation>
    <scope>NUCLEOTIDE SEQUENCE [LARGE SCALE GENOMIC DNA]</scope>
    <source>
        <strain evidence="3">ATCC BAA-149 / DSM 14245 / SRS30216</strain>
    </source>
</reference>
<geneLocation type="plasmid" evidence="2 3">
    <name>pKRAD01</name>
</geneLocation>
<protein>
    <submittedName>
        <fullName evidence="2">Uncharacterized protein</fullName>
    </submittedName>
</protein>
<evidence type="ECO:0000256" key="1">
    <source>
        <dbReference type="SAM" id="Phobius"/>
    </source>
</evidence>
<dbReference type="Proteomes" id="UP000001116">
    <property type="component" value="Plasmid pKRAD01"/>
</dbReference>
<feature type="transmembrane region" description="Helical" evidence="1">
    <location>
        <begin position="15"/>
        <end position="38"/>
    </location>
</feature>
<keyword evidence="1" id="KW-0812">Transmembrane</keyword>
<feature type="transmembrane region" description="Helical" evidence="1">
    <location>
        <begin position="58"/>
        <end position="77"/>
    </location>
</feature>
<evidence type="ECO:0000313" key="3">
    <source>
        <dbReference type="Proteomes" id="UP000001116"/>
    </source>
</evidence>
<dbReference type="HOGENOM" id="CLU_1803614_0_0_11"/>
<accession>A6WGX3</accession>
<evidence type="ECO:0000313" key="2">
    <source>
        <dbReference type="EMBL" id="ABS06062.1"/>
    </source>
</evidence>
<keyword evidence="2" id="KW-0614">Plasmid</keyword>
<organism evidence="2 3">
    <name type="scientific">Kineococcus radiotolerans (strain ATCC BAA-149 / DSM 14245 / SRS30216)</name>
    <dbReference type="NCBI Taxonomy" id="266940"/>
    <lineage>
        <taxon>Bacteria</taxon>
        <taxon>Bacillati</taxon>
        <taxon>Actinomycetota</taxon>
        <taxon>Actinomycetes</taxon>
        <taxon>Kineosporiales</taxon>
        <taxon>Kineosporiaceae</taxon>
        <taxon>Kineococcus</taxon>
    </lineage>
</organism>
<keyword evidence="3" id="KW-1185">Reference proteome</keyword>
<proteinExistence type="predicted"/>
<keyword evidence="1" id="KW-0472">Membrane</keyword>
<gene>
    <name evidence="2" type="ordered locus">Krad_4603</name>
</gene>
<dbReference type="KEGG" id="kra:Krad_4603"/>
<dbReference type="EMBL" id="CP000751">
    <property type="protein sequence ID" value="ABS06062.1"/>
    <property type="molecule type" value="Genomic_DNA"/>
</dbReference>
<dbReference type="RefSeq" id="WP_012001960.1">
    <property type="nucleotide sequence ID" value="NC_009806.1"/>
</dbReference>
<sequence length="143" mass="15252">MASQRSGAEDGQRSLGLALLAVAWFVVPAFLVVQAVMSRLTFFGASLSAESAEQANRWEWWAIVTGVGIPMVGVVLSGLRRGRWLTFFVVAALIYCGWTWVFDIAGVRSLPAPQPAVTSDGPRIVSPNCQSMGVPNDPDCPGG</sequence>
<feature type="transmembrane region" description="Helical" evidence="1">
    <location>
        <begin position="84"/>
        <end position="102"/>
    </location>
</feature>